<evidence type="ECO:0000313" key="2">
    <source>
        <dbReference type="EMBL" id="KAG7399787.1"/>
    </source>
</evidence>
<dbReference type="GO" id="GO:0016020">
    <property type="term" value="C:membrane"/>
    <property type="evidence" value="ECO:0007669"/>
    <property type="project" value="TreeGrafter"/>
</dbReference>
<dbReference type="Proteomes" id="UP000693981">
    <property type="component" value="Unassembled WGS sequence"/>
</dbReference>
<proteinExistence type="predicted"/>
<reference evidence="2" key="1">
    <citation type="submission" date="2021-02" db="EMBL/GenBank/DDBJ databases">
        <authorList>
            <person name="Palmer J.M."/>
        </authorList>
    </citation>
    <scope>NUCLEOTIDE SEQUENCE</scope>
    <source>
        <strain evidence="2">SCRP23</strain>
    </source>
</reference>
<protein>
    <recommendedName>
        <fullName evidence="4">Late embryogenesis abundant protein LEA-2 subgroup domain-containing protein</fullName>
    </recommendedName>
</protein>
<gene>
    <name evidence="2" type="ORF">PHYBOEH_007950</name>
</gene>
<dbReference type="Pfam" id="PF12505">
    <property type="entry name" value="DUF3712"/>
    <property type="match status" value="1"/>
</dbReference>
<name>A0A8T1X0X1_9STRA</name>
<feature type="transmembrane region" description="Helical" evidence="1">
    <location>
        <begin position="65"/>
        <end position="92"/>
    </location>
</feature>
<evidence type="ECO:0000313" key="3">
    <source>
        <dbReference type="Proteomes" id="UP000693981"/>
    </source>
</evidence>
<dbReference type="OrthoDB" id="10039566at2759"/>
<keyword evidence="1" id="KW-1133">Transmembrane helix</keyword>
<dbReference type="PANTHER" id="PTHR35895">
    <property type="entry name" value="CHROMOSOME 16, WHOLE GENOME SHOTGUN SEQUENCE"/>
    <property type="match status" value="1"/>
</dbReference>
<dbReference type="PANTHER" id="PTHR35895:SF1">
    <property type="entry name" value="LIPID-BINDING SERUM GLYCOPROTEIN C-TERMINAL DOMAIN-CONTAINING PROTEIN"/>
    <property type="match status" value="1"/>
</dbReference>
<dbReference type="InterPro" id="IPR046368">
    <property type="entry name" value="Tag1"/>
</dbReference>
<keyword evidence="1" id="KW-0472">Membrane</keyword>
<keyword evidence="1" id="KW-0812">Transmembrane</keyword>
<dbReference type="EMBL" id="JAGDFL010000045">
    <property type="protein sequence ID" value="KAG7399787.1"/>
    <property type="molecule type" value="Genomic_DNA"/>
</dbReference>
<comment type="caution">
    <text evidence="2">The sequence shown here is derived from an EMBL/GenBank/DDBJ whole genome shotgun (WGS) entry which is preliminary data.</text>
</comment>
<organism evidence="2 3">
    <name type="scientific">Phytophthora boehmeriae</name>
    <dbReference type="NCBI Taxonomy" id="109152"/>
    <lineage>
        <taxon>Eukaryota</taxon>
        <taxon>Sar</taxon>
        <taxon>Stramenopiles</taxon>
        <taxon>Oomycota</taxon>
        <taxon>Peronosporomycetes</taxon>
        <taxon>Peronosporales</taxon>
        <taxon>Peronosporaceae</taxon>
        <taxon>Phytophthora</taxon>
    </lineage>
</organism>
<keyword evidence="3" id="KW-1185">Reference proteome</keyword>
<accession>A0A8T1X0X1</accession>
<dbReference type="AlphaFoldDB" id="A0A8T1X0X1"/>
<evidence type="ECO:0000256" key="1">
    <source>
        <dbReference type="SAM" id="Phobius"/>
    </source>
</evidence>
<sequence>MTPNRYDQAVRTPSIENAQYLDDTVLRLDAAIPDTDSKMDDVRMDKNGRPLVKFFRWHMTRMQRILLIAGIVVLFIVVALLIVFFAIIPALIQHYMNEVVLNVNYMDVTSIPSDTTIAVNFSVNIQHDVPVSATTDDITAYLTYSGVEFGYVTIPSLDVKSGKQNYNLTMQTTMVITDTGGFNAMAAAMMEEATVSLDSTAKIDAHALGLPFSNLKFERTLHLVGFDQFKDLDPEFDGIDWWGCSDDVYDMDINVTINNPSAMGLGGIGMLNLSIYFEDNYVGYAYSLRPELGMPRGRNMQYYRAVMEQNTVGFTNMTMAVIGGSATINILGDNPYATEHEQFKEALSKVNMTVDYTNGLNNVTFNASCVTGLVSTLF</sequence>
<dbReference type="InterPro" id="IPR022185">
    <property type="entry name" value="DUF3712"/>
</dbReference>
<evidence type="ECO:0008006" key="4">
    <source>
        <dbReference type="Google" id="ProtNLM"/>
    </source>
</evidence>